<feature type="transmembrane region" description="Helical" evidence="6">
    <location>
        <begin position="153"/>
        <end position="174"/>
    </location>
</feature>
<feature type="transmembrane region" description="Helical" evidence="6">
    <location>
        <begin position="277"/>
        <end position="298"/>
    </location>
</feature>
<feature type="transmembrane region" description="Helical" evidence="6">
    <location>
        <begin position="370"/>
        <end position="387"/>
    </location>
</feature>
<proteinExistence type="predicted"/>
<keyword evidence="2" id="KW-1003">Cell membrane</keyword>
<dbReference type="Pfam" id="PF07690">
    <property type="entry name" value="MFS_1"/>
    <property type="match status" value="1"/>
</dbReference>
<feature type="transmembrane region" description="Helical" evidence="6">
    <location>
        <begin position="113"/>
        <end position="141"/>
    </location>
</feature>
<feature type="transmembrane region" description="Helical" evidence="6">
    <location>
        <begin position="305"/>
        <end position="324"/>
    </location>
</feature>
<feature type="transmembrane region" description="Helical" evidence="6">
    <location>
        <begin position="393"/>
        <end position="413"/>
    </location>
</feature>
<evidence type="ECO:0000256" key="3">
    <source>
        <dbReference type="ARBA" id="ARBA00022692"/>
    </source>
</evidence>
<comment type="subcellular location">
    <subcellularLocation>
        <location evidence="1">Cell membrane</location>
        <topology evidence="1">Multi-pass membrane protein</topology>
    </subcellularLocation>
</comment>
<feature type="transmembrane region" description="Helical" evidence="6">
    <location>
        <begin position="239"/>
        <end position="257"/>
    </location>
</feature>
<dbReference type="InterPro" id="IPR011701">
    <property type="entry name" value="MFS"/>
</dbReference>
<accession>A0ABY9HCG8</accession>
<dbReference type="Proteomes" id="UP001239522">
    <property type="component" value="Chromosome"/>
</dbReference>
<feature type="transmembrane region" description="Helical" evidence="6">
    <location>
        <begin position="180"/>
        <end position="198"/>
    </location>
</feature>
<evidence type="ECO:0000256" key="2">
    <source>
        <dbReference type="ARBA" id="ARBA00022475"/>
    </source>
</evidence>
<dbReference type="PANTHER" id="PTHR23513:SF6">
    <property type="entry name" value="MAJOR FACILITATOR SUPERFAMILY ASSOCIATED DOMAIN-CONTAINING PROTEIN"/>
    <property type="match status" value="1"/>
</dbReference>
<keyword evidence="4 6" id="KW-1133">Transmembrane helix</keyword>
<feature type="transmembrane region" description="Helical" evidence="6">
    <location>
        <begin position="330"/>
        <end position="349"/>
    </location>
</feature>
<keyword evidence="8" id="KW-1185">Reference proteome</keyword>
<feature type="transmembrane region" description="Helical" evidence="6">
    <location>
        <begin position="21"/>
        <end position="42"/>
    </location>
</feature>
<dbReference type="CDD" id="cd06173">
    <property type="entry name" value="MFS_MefA_like"/>
    <property type="match status" value="1"/>
</dbReference>
<evidence type="ECO:0000256" key="6">
    <source>
        <dbReference type="SAM" id="Phobius"/>
    </source>
</evidence>
<dbReference type="Gene3D" id="1.20.1250.20">
    <property type="entry name" value="MFS general substrate transporter like domains"/>
    <property type="match status" value="1"/>
</dbReference>
<dbReference type="SUPFAM" id="SSF103473">
    <property type="entry name" value="MFS general substrate transporter"/>
    <property type="match status" value="1"/>
</dbReference>
<evidence type="ECO:0000313" key="8">
    <source>
        <dbReference type="Proteomes" id="UP001239522"/>
    </source>
</evidence>
<keyword evidence="5 6" id="KW-0472">Membrane</keyword>
<dbReference type="InterPro" id="IPR036259">
    <property type="entry name" value="MFS_trans_sf"/>
</dbReference>
<evidence type="ECO:0000256" key="4">
    <source>
        <dbReference type="ARBA" id="ARBA00022989"/>
    </source>
</evidence>
<protein>
    <submittedName>
        <fullName evidence="7">MFS transporter</fullName>
    </submittedName>
</protein>
<reference evidence="7 8" key="1">
    <citation type="submission" date="2023-03" db="EMBL/GenBank/DDBJ databases">
        <title>Isolation and description of six Streptomyces strains from soil environments, able to metabolize different microbial glucans.</title>
        <authorList>
            <person name="Widen T."/>
            <person name="Larsbrink J."/>
        </authorList>
    </citation>
    <scope>NUCLEOTIDE SEQUENCE [LARGE SCALE GENOMIC DNA]</scope>
    <source>
        <strain evidence="7 8">Mut1</strain>
    </source>
</reference>
<evidence type="ECO:0000256" key="5">
    <source>
        <dbReference type="ARBA" id="ARBA00023136"/>
    </source>
</evidence>
<evidence type="ECO:0000313" key="7">
    <source>
        <dbReference type="EMBL" id="WLQ31991.1"/>
    </source>
</evidence>
<gene>
    <name evidence="7" type="ORF">P8A18_00400</name>
</gene>
<name>A0ABY9HCG8_9ACTN</name>
<feature type="transmembrane region" description="Helical" evidence="6">
    <location>
        <begin position="86"/>
        <end position="107"/>
    </location>
</feature>
<evidence type="ECO:0000256" key="1">
    <source>
        <dbReference type="ARBA" id="ARBA00004651"/>
    </source>
</evidence>
<sequence>MDGVAVTVTAQRNEGRKSRDFRLFVLGQCATALGSSFTAFALPLLLYRQTGSPAVMGAGFAVGFLPYLLFGLLVGALADRYERRRLMAFANVCSCLVLLAAPVMTLFGPVPVAVYLAMGFLLTTFRIVTGTGTVTVVATLAGKDDLVRANGRLQAGTSAMDMLGPVIAGTAVAVVPAVDLLLVDATAFILSAVTLLLIRTPLTPDREQPGRPAGDLRGRMRELGGEIGEGLRFVLGHRVLRSVSALMVLVNFVYAGAPSQLVVLAKTHLDAGDRQLAWLYAAGSAGIVVMSLCAARISERARFPVLTLGSLSVVGLCTAALGLVPHYTAALFAWAGVAAFSALFNINALSLRQRIVPDRLLGRVTTTSMVLAWCAVPLGGMAGGLVVEGPAGVGAFYTGMGVLLVLLALGFVFSPLGSVKKVSEIV</sequence>
<dbReference type="EMBL" id="CP120997">
    <property type="protein sequence ID" value="WLQ31991.1"/>
    <property type="molecule type" value="Genomic_DNA"/>
</dbReference>
<organism evidence="7 8">
    <name type="scientific">Streptomyces castrisilvae</name>
    <dbReference type="NCBI Taxonomy" id="3033811"/>
    <lineage>
        <taxon>Bacteria</taxon>
        <taxon>Bacillati</taxon>
        <taxon>Actinomycetota</taxon>
        <taxon>Actinomycetes</taxon>
        <taxon>Kitasatosporales</taxon>
        <taxon>Streptomycetaceae</taxon>
        <taxon>Streptomyces</taxon>
    </lineage>
</organism>
<dbReference type="PANTHER" id="PTHR23513">
    <property type="entry name" value="INTEGRAL MEMBRANE EFFLUX PROTEIN-RELATED"/>
    <property type="match status" value="1"/>
</dbReference>
<feature type="transmembrane region" description="Helical" evidence="6">
    <location>
        <begin position="54"/>
        <end position="74"/>
    </location>
</feature>
<keyword evidence="3 6" id="KW-0812">Transmembrane</keyword>
<dbReference type="RefSeq" id="WP_306050617.1">
    <property type="nucleotide sequence ID" value="NZ_CP120997.1"/>
</dbReference>